<feature type="transmembrane region" description="Helical" evidence="1">
    <location>
        <begin position="20"/>
        <end position="42"/>
    </location>
</feature>
<sequence>MSIRSRDPFRPVEAGLETTLTPWLIPGYFLGIVLPWVVPAWLELTRRPGPIGLHAALQRQTLDMMAVGLTMFDASAVFAIALGCLIVTLMKSRPRYADSMEPPAE</sequence>
<evidence type="ECO:0000256" key="1">
    <source>
        <dbReference type="SAM" id="Phobius"/>
    </source>
</evidence>
<reference evidence="2" key="1">
    <citation type="submission" date="2016-10" db="EMBL/GenBank/DDBJ databases">
        <title>Sequence of Gallionella enrichment culture.</title>
        <authorList>
            <person name="Poehlein A."/>
            <person name="Muehling M."/>
            <person name="Daniel R."/>
        </authorList>
    </citation>
    <scope>NUCLEOTIDE SEQUENCE</scope>
</reference>
<keyword evidence="1" id="KW-0472">Membrane</keyword>
<proteinExistence type="predicted"/>
<dbReference type="EMBL" id="MLJW01001347">
    <property type="protein sequence ID" value="OIQ78728.1"/>
    <property type="molecule type" value="Genomic_DNA"/>
</dbReference>
<dbReference type="AlphaFoldDB" id="A0A1J5Q5U0"/>
<comment type="caution">
    <text evidence="2">The sequence shown here is derived from an EMBL/GenBank/DDBJ whole genome shotgun (WGS) entry which is preliminary data.</text>
</comment>
<keyword evidence="1" id="KW-1133">Transmembrane helix</keyword>
<feature type="transmembrane region" description="Helical" evidence="1">
    <location>
        <begin position="62"/>
        <end position="90"/>
    </location>
</feature>
<name>A0A1J5Q5U0_9ZZZZ</name>
<organism evidence="2">
    <name type="scientific">mine drainage metagenome</name>
    <dbReference type="NCBI Taxonomy" id="410659"/>
    <lineage>
        <taxon>unclassified sequences</taxon>
        <taxon>metagenomes</taxon>
        <taxon>ecological metagenomes</taxon>
    </lineage>
</organism>
<protein>
    <submittedName>
        <fullName evidence="2">Uncharacterized protein</fullName>
    </submittedName>
</protein>
<gene>
    <name evidence="2" type="ORF">GALL_395680</name>
</gene>
<keyword evidence="1" id="KW-0812">Transmembrane</keyword>
<evidence type="ECO:0000313" key="2">
    <source>
        <dbReference type="EMBL" id="OIQ78728.1"/>
    </source>
</evidence>
<accession>A0A1J5Q5U0</accession>